<evidence type="ECO:0000313" key="2">
    <source>
        <dbReference type="Proteomes" id="UP000050761"/>
    </source>
</evidence>
<sequence>MEARMRTEESDRQTYTGGRVQQEALHNLAAQFVLPEAVPFFGSGVDIAIFAPAANPTRRNGKSRQS</sequence>
<accession>A0A183GDT9</accession>
<evidence type="ECO:0000313" key="3">
    <source>
        <dbReference type="WBParaSite" id="HPBE_0002043801-mRNA-1"/>
    </source>
</evidence>
<dbReference type="EMBL" id="UZAH01032151">
    <property type="protein sequence ID" value="VDP19955.1"/>
    <property type="molecule type" value="Genomic_DNA"/>
</dbReference>
<keyword evidence="2" id="KW-1185">Reference proteome</keyword>
<evidence type="ECO:0000313" key="1">
    <source>
        <dbReference type="EMBL" id="VDP19955.1"/>
    </source>
</evidence>
<proteinExistence type="predicted"/>
<reference evidence="3" key="2">
    <citation type="submission" date="2019-09" db="UniProtKB">
        <authorList>
            <consortium name="WormBaseParasite"/>
        </authorList>
    </citation>
    <scope>IDENTIFICATION</scope>
</reference>
<gene>
    <name evidence="1" type="ORF">HPBE_LOCUS20437</name>
</gene>
<name>A0A183GDT9_HELPZ</name>
<protein>
    <submittedName>
        <fullName evidence="3">Transcriptional regulator</fullName>
    </submittedName>
</protein>
<reference evidence="1 2" key="1">
    <citation type="submission" date="2018-11" db="EMBL/GenBank/DDBJ databases">
        <authorList>
            <consortium name="Pathogen Informatics"/>
        </authorList>
    </citation>
    <scope>NUCLEOTIDE SEQUENCE [LARGE SCALE GENOMIC DNA]</scope>
</reference>
<accession>A0A3P8CMW5</accession>
<organism evidence="2 3">
    <name type="scientific">Heligmosomoides polygyrus</name>
    <name type="common">Parasitic roundworm</name>
    <dbReference type="NCBI Taxonomy" id="6339"/>
    <lineage>
        <taxon>Eukaryota</taxon>
        <taxon>Metazoa</taxon>
        <taxon>Ecdysozoa</taxon>
        <taxon>Nematoda</taxon>
        <taxon>Chromadorea</taxon>
        <taxon>Rhabditida</taxon>
        <taxon>Rhabditina</taxon>
        <taxon>Rhabditomorpha</taxon>
        <taxon>Strongyloidea</taxon>
        <taxon>Heligmosomidae</taxon>
        <taxon>Heligmosomoides</taxon>
    </lineage>
</organism>
<dbReference type="AlphaFoldDB" id="A0A183GDT9"/>
<dbReference type="Proteomes" id="UP000050761">
    <property type="component" value="Unassembled WGS sequence"/>
</dbReference>
<dbReference type="WBParaSite" id="HPBE_0002043801-mRNA-1">
    <property type="protein sequence ID" value="HPBE_0002043801-mRNA-1"/>
    <property type="gene ID" value="HPBE_0002043801"/>
</dbReference>